<feature type="transmembrane region" description="Helical" evidence="1">
    <location>
        <begin position="7"/>
        <end position="27"/>
    </location>
</feature>
<feature type="transmembrane region" description="Helical" evidence="1">
    <location>
        <begin position="125"/>
        <end position="149"/>
    </location>
</feature>
<dbReference type="PANTHER" id="PTHR42305">
    <property type="entry name" value="MEMBRANE PROTEIN RV1733C-RELATED"/>
    <property type="match status" value="1"/>
</dbReference>
<protein>
    <submittedName>
        <fullName evidence="2">Membrane protein</fullName>
    </submittedName>
</protein>
<organism evidence="2 3">
    <name type="scientific">Mycolicibacterium goodii</name>
    <name type="common">Mycobacterium goodii</name>
    <dbReference type="NCBI Taxonomy" id="134601"/>
    <lineage>
        <taxon>Bacteria</taxon>
        <taxon>Bacillati</taxon>
        <taxon>Actinomycetota</taxon>
        <taxon>Actinomycetes</taxon>
        <taxon>Mycobacteriales</taxon>
        <taxon>Mycobacteriaceae</taxon>
        <taxon>Mycolicibacterium</taxon>
    </lineage>
</organism>
<sequence>MRRADRLQAWTLVTAVLLTIAAIYPAAHLGHAGYAGRAQAIAAEAAARHPIEATALAGSTIDPTLAEATTPASFHVRVQWNTQSGVRQALSAVDHPVKAGDKVRIWLDDKGAVTSAPKTDSDARIAGIGAFVFAWLAMVVLIGGGYAAVHVALTRRRNREWDQGLRELVH</sequence>
<dbReference type="AlphaFoldDB" id="A0A0K0X366"/>
<keyword evidence="1" id="KW-1133">Transmembrane helix</keyword>
<dbReference type="STRING" id="134601.AFA91_07740"/>
<evidence type="ECO:0000313" key="2">
    <source>
        <dbReference type="EMBL" id="AKS31792.1"/>
    </source>
</evidence>
<dbReference type="PANTHER" id="PTHR42305:SF1">
    <property type="entry name" value="MEMBRANE PROTEIN RV1733C-RELATED"/>
    <property type="match status" value="1"/>
</dbReference>
<reference evidence="2 3" key="1">
    <citation type="submission" date="2015-07" db="EMBL/GenBank/DDBJ databases">
        <title>Complete genome sequence of Mycobacterium goodii X7B, a facultative thermophilic biodesulfurizing bacterium.</title>
        <authorList>
            <person name="Yu B."/>
            <person name="Li F."/>
            <person name="Xu P."/>
        </authorList>
    </citation>
    <scope>NUCLEOTIDE SEQUENCE [LARGE SCALE GENOMIC DNA]</scope>
    <source>
        <strain evidence="2 3">X7B</strain>
    </source>
</reference>
<name>A0A0K0X366_MYCGD</name>
<dbReference type="Proteomes" id="UP000062255">
    <property type="component" value="Chromosome"/>
</dbReference>
<accession>A0A0K0X366</accession>
<dbReference type="KEGG" id="mgo:AFA91_07740"/>
<gene>
    <name evidence="2" type="ORF">AFA91_07740</name>
</gene>
<dbReference type="PATRIC" id="fig|134601.6.peg.1606"/>
<keyword evidence="1" id="KW-0472">Membrane</keyword>
<dbReference type="InterPro" id="IPR039708">
    <property type="entry name" value="MT1774/Rv1733c-like"/>
</dbReference>
<evidence type="ECO:0000256" key="1">
    <source>
        <dbReference type="SAM" id="Phobius"/>
    </source>
</evidence>
<proteinExistence type="predicted"/>
<keyword evidence="1" id="KW-0812">Transmembrane</keyword>
<evidence type="ECO:0000313" key="3">
    <source>
        <dbReference type="Proteomes" id="UP000062255"/>
    </source>
</evidence>
<dbReference type="EMBL" id="CP012150">
    <property type="protein sequence ID" value="AKS31792.1"/>
    <property type="molecule type" value="Genomic_DNA"/>
</dbReference>
<dbReference type="RefSeq" id="WP_049744207.1">
    <property type="nucleotide sequence ID" value="NZ_CP012150.1"/>
</dbReference>